<dbReference type="GO" id="GO:0003676">
    <property type="term" value="F:nucleic acid binding"/>
    <property type="evidence" value="ECO:0007669"/>
    <property type="project" value="InterPro"/>
</dbReference>
<feature type="domain" description="DHHA1" evidence="3">
    <location>
        <begin position="278"/>
        <end position="362"/>
    </location>
</feature>
<dbReference type="Gene3D" id="3.90.1640.10">
    <property type="entry name" value="inorganic pyrophosphatase (n-terminal core)"/>
    <property type="match status" value="1"/>
</dbReference>
<evidence type="ECO:0000256" key="1">
    <source>
        <dbReference type="SAM" id="MobiDB-lite"/>
    </source>
</evidence>
<dbReference type="InterPro" id="IPR003156">
    <property type="entry name" value="DHHA1_dom"/>
</dbReference>
<evidence type="ECO:0000313" key="5">
    <source>
        <dbReference type="Proteomes" id="UP000317716"/>
    </source>
</evidence>
<name>A0A538T144_UNCEI</name>
<comment type="caution">
    <text evidence="4">The sequence shown here is derived from an EMBL/GenBank/DDBJ whole genome shotgun (WGS) entry which is preliminary data.</text>
</comment>
<feature type="domain" description="DDH" evidence="2">
    <location>
        <begin position="55"/>
        <end position="201"/>
    </location>
</feature>
<organism evidence="4 5">
    <name type="scientific">Eiseniibacteriota bacterium</name>
    <dbReference type="NCBI Taxonomy" id="2212470"/>
    <lineage>
        <taxon>Bacteria</taxon>
        <taxon>Candidatus Eiseniibacteriota</taxon>
    </lineage>
</organism>
<dbReference type="AlphaFoldDB" id="A0A538T144"/>
<accession>A0A538T144</accession>
<dbReference type="Pfam" id="PF01368">
    <property type="entry name" value="DHH"/>
    <property type="match status" value="1"/>
</dbReference>
<gene>
    <name evidence="4" type="ORF">E6K72_03765</name>
</gene>
<dbReference type="Pfam" id="PF02272">
    <property type="entry name" value="DHHA1"/>
    <property type="match status" value="1"/>
</dbReference>
<dbReference type="InterPro" id="IPR038763">
    <property type="entry name" value="DHH_sf"/>
</dbReference>
<dbReference type="InterPro" id="IPR051319">
    <property type="entry name" value="Oligoribo/pAp-PDE_c-di-AMP_PDE"/>
</dbReference>
<dbReference type="PANTHER" id="PTHR47618:SF1">
    <property type="entry name" value="BIFUNCTIONAL OLIGORIBONUCLEASE AND PAP PHOSPHATASE NRNA"/>
    <property type="match status" value="1"/>
</dbReference>
<sequence length="370" mass="39653">MRPPLPQLVPDSCRGVGTARGAGRSRGRPAARGDGVTPGGERRAFHDFVAGHQRFLLTTHVNPDGDGLGSEVAVALWLRGLRKSAHALNDSLVPEAYLFLTRDVTAEAFEASLAERRFAECDAVIVLDTSNRQRVGRLAPLLDRFPLPIAVVDHHVSHVHGFGQVNVIEPDASSTGEIVYDLIRESGATLTPAMAEALYVALMTDTGSFRYSNTDSHAHRMAAELLSHGLDPQRIHAQVHSHASAGRLRFFGEVLSRLELMDGGRMAVMEAAPEQFQRHGLTGADTEGLVDMPRNIAGVDVVALFSEVEPGKVKVSLRSTGRISIDQVCAALGGGGHPHAAGVLLRGTRADARARILPELSRRIESPAIG</sequence>
<protein>
    <submittedName>
        <fullName evidence="4">Uncharacterized protein</fullName>
    </submittedName>
</protein>
<reference evidence="4 5" key="1">
    <citation type="journal article" date="2019" name="Nat. Microbiol.">
        <title>Mediterranean grassland soil C-N compound turnover is dependent on rainfall and depth, and is mediated by genomically divergent microorganisms.</title>
        <authorList>
            <person name="Diamond S."/>
            <person name="Andeer P.F."/>
            <person name="Li Z."/>
            <person name="Crits-Christoph A."/>
            <person name="Burstein D."/>
            <person name="Anantharaman K."/>
            <person name="Lane K.R."/>
            <person name="Thomas B.C."/>
            <person name="Pan C."/>
            <person name="Northen T.R."/>
            <person name="Banfield J.F."/>
        </authorList>
    </citation>
    <scope>NUCLEOTIDE SEQUENCE [LARGE SCALE GENOMIC DNA]</scope>
    <source>
        <strain evidence="4">WS_2</strain>
    </source>
</reference>
<dbReference type="PANTHER" id="PTHR47618">
    <property type="entry name" value="BIFUNCTIONAL OLIGORIBONUCLEASE AND PAP PHOSPHATASE NRNA"/>
    <property type="match status" value="1"/>
</dbReference>
<feature type="non-terminal residue" evidence="4">
    <location>
        <position position="370"/>
    </location>
</feature>
<evidence type="ECO:0000259" key="2">
    <source>
        <dbReference type="Pfam" id="PF01368"/>
    </source>
</evidence>
<dbReference type="Gene3D" id="3.10.310.30">
    <property type="match status" value="1"/>
</dbReference>
<dbReference type="InterPro" id="IPR001667">
    <property type="entry name" value="DDH_dom"/>
</dbReference>
<proteinExistence type="predicted"/>
<evidence type="ECO:0000313" key="4">
    <source>
        <dbReference type="EMBL" id="TMQ57343.1"/>
    </source>
</evidence>
<dbReference type="SUPFAM" id="SSF64182">
    <property type="entry name" value="DHH phosphoesterases"/>
    <property type="match status" value="1"/>
</dbReference>
<dbReference type="EMBL" id="VBOS01000126">
    <property type="protein sequence ID" value="TMQ57343.1"/>
    <property type="molecule type" value="Genomic_DNA"/>
</dbReference>
<feature type="region of interest" description="Disordered" evidence="1">
    <location>
        <begin position="1"/>
        <end position="42"/>
    </location>
</feature>
<evidence type="ECO:0000259" key="3">
    <source>
        <dbReference type="Pfam" id="PF02272"/>
    </source>
</evidence>
<dbReference type="Proteomes" id="UP000317716">
    <property type="component" value="Unassembled WGS sequence"/>
</dbReference>